<dbReference type="PANTHER" id="PTHR34456:SF9">
    <property type="entry name" value="MITOVIRUS RNA-DEPENDENT RNA POLYMERASE"/>
    <property type="match status" value="1"/>
</dbReference>
<dbReference type="AlphaFoldDB" id="W5RS39"/>
<dbReference type="Pfam" id="PF05919">
    <property type="entry name" value="Mitovir_RNA_pol"/>
    <property type="match status" value="1"/>
</dbReference>
<dbReference type="GO" id="GO:0003968">
    <property type="term" value="F:RNA-directed RNA polymerase activity"/>
    <property type="evidence" value="ECO:0007669"/>
    <property type="project" value="UniProtKB-KW"/>
</dbReference>
<dbReference type="SUPFAM" id="SSF56672">
    <property type="entry name" value="DNA/RNA polymerases"/>
    <property type="match status" value="1"/>
</dbReference>
<organism evidence="1">
    <name type="scientific">unidentified</name>
    <dbReference type="NCBI Taxonomy" id="32644"/>
    <lineage>
        <taxon>unclassified sequences</taxon>
    </lineage>
</organism>
<keyword evidence="1" id="KW-0548">Nucleotidyltransferase</keyword>
<protein>
    <submittedName>
        <fullName evidence="1">Putative RNA-dependent RNA polymerase</fullName>
    </submittedName>
</protein>
<keyword evidence="1" id="KW-0696">RNA-directed RNA polymerase</keyword>
<proteinExistence type="predicted"/>
<keyword evidence="1" id="KW-0808">Transferase</keyword>
<dbReference type="EMBL" id="KC549951">
    <property type="protein sequence ID" value="AHB33558.1"/>
    <property type="molecule type" value="Genomic_DNA"/>
</dbReference>
<dbReference type="InterPro" id="IPR008686">
    <property type="entry name" value="RNA_pol_mitovir"/>
</dbReference>
<accession>W5RS39</accession>
<dbReference type="PANTHER" id="PTHR34456">
    <property type="entry name" value="MITOVIRUS RNA-DEPENDENT RNA POLYMERASE"/>
    <property type="match status" value="1"/>
</dbReference>
<evidence type="ECO:0000313" key="1">
    <source>
        <dbReference type="EMBL" id="AHB33558.1"/>
    </source>
</evidence>
<dbReference type="InterPro" id="IPR043502">
    <property type="entry name" value="DNA/RNA_pol_sf"/>
</dbReference>
<name>W5RS39_9ZZZZ</name>
<reference evidence="1" key="1">
    <citation type="submission" date="2013-01" db="EMBL/GenBank/DDBJ databases">
        <title>First detection of lichen-associated virus-like genome fragments.</title>
        <authorList>
            <person name="Blinkova O."/>
            <person name="Walker N."/>
            <person name="Roossinck M.J."/>
            <person name="Palmer M.W."/>
            <person name="Roe B.A."/>
            <person name="Melcher U."/>
        </authorList>
    </citation>
    <scope>NUCLEOTIDE SEQUENCE</scope>
    <source>
        <strain evidence="1">06TGP3007_ClaRV3</strain>
    </source>
</reference>
<feature type="non-terminal residue" evidence="1">
    <location>
        <position position="190"/>
    </location>
</feature>
<sequence>APGGKARVIANVDWITQTALSGMHYYFFTLLKNIKADQTFDHKDGINQIYDDNSNYYSIDLSSASDRMPRYLEKKVIKSIFNKRNQNGSEISELRDNIVDRVFLTDKFLNNGNPVRYEVGQGMGIFTSRTSMSLLHHFIVNGICKIDTNDYVLVGDDLVIKNNKDKYIRYLEVMKDLGVSVNMTKTIIPE</sequence>
<feature type="non-terminal residue" evidence="1">
    <location>
        <position position="1"/>
    </location>
</feature>